<dbReference type="OrthoDB" id="7339120at2"/>
<feature type="transmembrane region" description="Helical" evidence="7">
    <location>
        <begin position="176"/>
        <end position="197"/>
    </location>
</feature>
<keyword evidence="2" id="KW-1003">Cell membrane</keyword>
<evidence type="ECO:0000313" key="11">
    <source>
        <dbReference type="Proteomes" id="UP000033608"/>
    </source>
</evidence>
<feature type="transmembrane region" description="Helical" evidence="7">
    <location>
        <begin position="322"/>
        <end position="340"/>
    </location>
</feature>
<dbReference type="PANTHER" id="PTHR33362">
    <property type="entry name" value="SIALIC ACID TRAP TRANSPORTER PERMEASE PROTEIN SIAT-RELATED"/>
    <property type="match status" value="1"/>
</dbReference>
<feature type="domain" description="TRAP C4-dicarboxylate transport system permease DctM subunit" evidence="8">
    <location>
        <begin position="13"/>
        <end position="427"/>
    </location>
</feature>
<feature type="transmembrane region" description="Helical" evidence="7">
    <location>
        <begin position="251"/>
        <end position="269"/>
    </location>
</feature>
<feature type="transmembrane region" description="Helical" evidence="7">
    <location>
        <begin position="224"/>
        <end position="245"/>
    </location>
</feature>
<dbReference type="Proteomes" id="UP000184533">
    <property type="component" value="Unassembled WGS sequence"/>
</dbReference>
<feature type="transmembrane region" description="Helical" evidence="7">
    <location>
        <begin position="407"/>
        <end position="432"/>
    </location>
</feature>
<dbReference type="STRING" id="1121477.SAMN02745223_01223"/>
<evidence type="ECO:0000256" key="7">
    <source>
        <dbReference type="RuleBase" id="RU369079"/>
    </source>
</evidence>
<feature type="transmembrane region" description="Helical" evidence="7">
    <location>
        <begin position="377"/>
        <end position="395"/>
    </location>
</feature>
<accession>A0A0F5LWM2</accession>
<evidence type="ECO:0000256" key="5">
    <source>
        <dbReference type="ARBA" id="ARBA00022989"/>
    </source>
</evidence>
<dbReference type="NCBIfam" id="TIGR00786">
    <property type="entry name" value="dctM"/>
    <property type="match status" value="1"/>
</dbReference>
<feature type="transmembrane region" description="Helical" evidence="7">
    <location>
        <begin position="146"/>
        <end position="170"/>
    </location>
</feature>
<gene>
    <name evidence="10" type="ORF">SAMN02745223_01223</name>
    <name evidence="9" type="ORF">VW29_00915</name>
</gene>
<keyword evidence="3 7" id="KW-0997">Cell inner membrane</keyword>
<dbReference type="PIRSF" id="PIRSF006066">
    <property type="entry name" value="HI0050"/>
    <property type="match status" value="1"/>
</dbReference>
<reference evidence="10 12" key="2">
    <citation type="submission" date="2016-11" db="EMBL/GenBank/DDBJ databases">
        <authorList>
            <person name="Jaros S."/>
            <person name="Januszkiewicz K."/>
            <person name="Wedrychowicz H."/>
        </authorList>
    </citation>
    <scope>NUCLEOTIDE SEQUENCE [LARGE SCALE GENOMIC DNA]</scope>
    <source>
        <strain evidence="10 12">DSM 17137</strain>
    </source>
</reference>
<evidence type="ECO:0000313" key="10">
    <source>
        <dbReference type="EMBL" id="SHE85204.1"/>
    </source>
</evidence>
<keyword evidence="6 7" id="KW-0472">Membrane</keyword>
<dbReference type="Pfam" id="PF06808">
    <property type="entry name" value="DctM"/>
    <property type="match status" value="1"/>
</dbReference>
<sequence>MEWWAYLILFFSSLAFLMMTGMPVAIAFLLVNMVGVYFMWGGTGGFNQLILSIDSSISTFVLVPVPMFILMGAIMFHAGIAQRMIAVLDQWLGFIAGRLAVLAIGAGAVLGTLTGVAMGSVAMLGSTLTPEMEKRGYAKSMSLGPILASGGLAILIPPSTLAIVLASLGGFSVAKILIGIIVPGIMLAVMCIGYIIIRCTLQPEIAPLYEVKAVPMREKLRDTLFYLVPPVSIVVIIIACIFTGVATPTEAAALGTFLTFILAILYRKLNGEVLVKGIGSATQLSIMILIILTGSAGFSQLLGFSGATAALTELATDWNVHPIVLVIVMQLIVVFLGMFIEQTSIVLITIPIFLPIIQALGLDPIWFGIIMMVNLEMATITPPFGLSLFVMKGIAPRNTTMGDIYRAALPFIVINLVLIGLMIAFPSITMWLPSLMP</sequence>
<evidence type="ECO:0000313" key="9">
    <source>
        <dbReference type="EMBL" id="KKB86691.1"/>
    </source>
</evidence>
<evidence type="ECO:0000256" key="4">
    <source>
        <dbReference type="ARBA" id="ARBA00022692"/>
    </source>
</evidence>
<dbReference type="InterPro" id="IPR010656">
    <property type="entry name" value="DctM"/>
</dbReference>
<dbReference type="PATRIC" id="fig|1121477.3.peg.1223"/>
<feature type="transmembrane region" description="Helical" evidence="7">
    <location>
        <begin position="6"/>
        <end position="39"/>
    </location>
</feature>
<evidence type="ECO:0000313" key="12">
    <source>
        <dbReference type="Proteomes" id="UP000184533"/>
    </source>
</evidence>
<dbReference type="RefSeq" id="WP_046133495.1">
    <property type="nucleotide sequence ID" value="NZ_FQVC01000003.1"/>
</dbReference>
<dbReference type="GO" id="GO:0022857">
    <property type="term" value="F:transmembrane transporter activity"/>
    <property type="evidence" value="ECO:0007669"/>
    <property type="project" value="UniProtKB-UniRule"/>
</dbReference>
<feature type="transmembrane region" description="Helical" evidence="7">
    <location>
        <begin position="60"/>
        <end position="80"/>
    </location>
</feature>
<dbReference type="GO" id="GO:0005886">
    <property type="term" value="C:plasma membrane"/>
    <property type="evidence" value="ECO:0007669"/>
    <property type="project" value="UniProtKB-SubCell"/>
</dbReference>
<evidence type="ECO:0000259" key="8">
    <source>
        <dbReference type="Pfam" id="PF06808"/>
    </source>
</evidence>
<organism evidence="9 11">
    <name type="scientific">Devosia limi DSM 17137</name>
    <dbReference type="NCBI Taxonomy" id="1121477"/>
    <lineage>
        <taxon>Bacteria</taxon>
        <taxon>Pseudomonadati</taxon>
        <taxon>Pseudomonadota</taxon>
        <taxon>Alphaproteobacteria</taxon>
        <taxon>Hyphomicrobiales</taxon>
        <taxon>Devosiaceae</taxon>
        <taxon>Devosia</taxon>
    </lineage>
</organism>
<evidence type="ECO:0000256" key="3">
    <source>
        <dbReference type="ARBA" id="ARBA00022519"/>
    </source>
</evidence>
<dbReference type="InterPro" id="IPR004681">
    <property type="entry name" value="TRAP_DctM"/>
</dbReference>
<dbReference type="EMBL" id="FQVC01000003">
    <property type="protein sequence ID" value="SHE85204.1"/>
    <property type="molecule type" value="Genomic_DNA"/>
</dbReference>
<dbReference type="PANTHER" id="PTHR33362:SF5">
    <property type="entry name" value="C4-DICARBOXYLATE TRAP TRANSPORTER LARGE PERMEASE PROTEIN DCTM"/>
    <property type="match status" value="1"/>
</dbReference>
<dbReference type="EMBL" id="LAJF01000022">
    <property type="protein sequence ID" value="KKB86691.1"/>
    <property type="molecule type" value="Genomic_DNA"/>
</dbReference>
<evidence type="ECO:0000256" key="2">
    <source>
        <dbReference type="ARBA" id="ARBA00022475"/>
    </source>
</evidence>
<feature type="transmembrane region" description="Helical" evidence="7">
    <location>
        <begin position="100"/>
        <end position="125"/>
    </location>
</feature>
<feature type="transmembrane region" description="Helical" evidence="7">
    <location>
        <begin position="281"/>
        <end position="302"/>
    </location>
</feature>
<comment type="subunit">
    <text evidence="7">The complex comprises the extracytoplasmic solute receptor protein and the two transmembrane proteins.</text>
</comment>
<comment type="subcellular location">
    <subcellularLocation>
        <location evidence="1 7">Cell inner membrane</location>
        <topology evidence="1 7">Multi-pass membrane protein</topology>
    </subcellularLocation>
</comment>
<evidence type="ECO:0000256" key="6">
    <source>
        <dbReference type="ARBA" id="ARBA00023136"/>
    </source>
</evidence>
<reference evidence="9 11" key="1">
    <citation type="submission" date="2015-03" db="EMBL/GenBank/DDBJ databases">
        <authorList>
            <person name="Hassan Y.I."/>
            <person name="Lepp D."/>
            <person name="Zhou T."/>
        </authorList>
    </citation>
    <scope>NUCLEOTIDE SEQUENCE [LARGE SCALE GENOMIC DNA]</scope>
    <source>
        <strain evidence="9 11">DSM 17137</strain>
    </source>
</reference>
<comment type="function">
    <text evidence="7">Part of the tripartite ATP-independent periplasmic (TRAP) transport system.</text>
</comment>
<dbReference type="Proteomes" id="UP000033608">
    <property type="component" value="Unassembled WGS sequence"/>
</dbReference>
<keyword evidence="5 7" id="KW-1133">Transmembrane helix</keyword>
<keyword evidence="7" id="KW-0813">Transport</keyword>
<name>A0A0F5LWM2_9HYPH</name>
<comment type="similarity">
    <text evidence="7">Belongs to the TRAP transporter large permease family.</text>
</comment>
<proteinExistence type="inferred from homology"/>
<protein>
    <recommendedName>
        <fullName evidence="7">TRAP transporter large permease protein</fullName>
    </recommendedName>
</protein>
<dbReference type="AlphaFoldDB" id="A0A0F5LWM2"/>
<evidence type="ECO:0000256" key="1">
    <source>
        <dbReference type="ARBA" id="ARBA00004429"/>
    </source>
</evidence>
<keyword evidence="11" id="KW-1185">Reference proteome</keyword>
<keyword evidence="4 7" id="KW-0812">Transmembrane</keyword>